<accession>A0A9P9WKZ1</accession>
<dbReference type="InterPro" id="IPR052895">
    <property type="entry name" value="HetReg/Transcr_Mod"/>
</dbReference>
<dbReference type="InterPro" id="IPR010730">
    <property type="entry name" value="HET"/>
</dbReference>
<dbReference type="Proteomes" id="UP000829685">
    <property type="component" value="Unassembled WGS sequence"/>
</dbReference>
<protein>
    <recommendedName>
        <fullName evidence="1">Heterokaryon incompatibility domain-containing protein</fullName>
    </recommendedName>
</protein>
<evidence type="ECO:0000313" key="2">
    <source>
        <dbReference type="EMBL" id="KAI1868400.1"/>
    </source>
</evidence>
<evidence type="ECO:0000259" key="1">
    <source>
        <dbReference type="Pfam" id="PF06985"/>
    </source>
</evidence>
<sequence>MSSALPSRLLSHTNGNFFVFDPRPNKVDHFEILSYRWGDEGPRYDHQIAGVNWQVPVAEKKLDDIKRLMQTSGVQYMWVDCVCINQDDEDEKAVEVAKMYQYYKNASRCHILLEMAELWDPQKIVDDLKFVDHILFHMGGAALATEAKLTENMTKRLAEWADRDWTFRLNKSMVRSAAIELGLLNCYSTCISHVRSLFDDLYFSRVWTFQEMLLGKNITMWGMSQQSIAFIGELNTWMDLATDATDKADKLQTWIEQPRVVTTAAMEAVLMVIEEDKRSLDWLLTQVQGISSARTDIINGGPYWWHDNHRGVSNVFSAISMRPRTCRDTQDIFRGLLGVFSGLFTPEEINTDMSGDDIDKLSFNFFKQLSIKTERAWTKLAISSGDRGSWDWIPVTATQSNLLTTDCFAGVVNLGRLKQKGWAKTQAVTGIIGAPRKYMKITLVQGNGEFRFVFRGCNAGKSVKTRLFSSEPIPVNDQPREVARDETGRTLVQCATLLGSIIDPGSDLVEYRSRLLRKLQPIWHVSDPNAKLPGWIDRNVSGTPWENPHPLLLRTHNRSMNYRMVDVFRCGSRLHKGSTEKITCEVRINCGCTIIAPFSLIFEALTAVEGSSLGGKIGVLDEDDRIILNDGLGLVQAGDVGKSFNLVAFGGDIDSHKSYATACRTTKKDKQVIPKQPWPSGRALIREDFSHDLTDMMRDYGYVRTGGSGNLLICRNHPMDQYKIIGVCMDEDILNKKGEQNVNIR</sequence>
<dbReference type="PANTHER" id="PTHR24148:SF64">
    <property type="entry name" value="HETEROKARYON INCOMPATIBILITY DOMAIN-CONTAINING PROTEIN"/>
    <property type="match status" value="1"/>
</dbReference>
<feature type="domain" description="Heterokaryon incompatibility" evidence="1">
    <location>
        <begin position="30"/>
        <end position="211"/>
    </location>
</feature>
<organism evidence="2 3">
    <name type="scientific">Neoarthrinium moseri</name>
    <dbReference type="NCBI Taxonomy" id="1658444"/>
    <lineage>
        <taxon>Eukaryota</taxon>
        <taxon>Fungi</taxon>
        <taxon>Dikarya</taxon>
        <taxon>Ascomycota</taxon>
        <taxon>Pezizomycotina</taxon>
        <taxon>Sordariomycetes</taxon>
        <taxon>Xylariomycetidae</taxon>
        <taxon>Amphisphaeriales</taxon>
        <taxon>Apiosporaceae</taxon>
        <taxon>Neoarthrinium</taxon>
    </lineage>
</organism>
<proteinExistence type="predicted"/>
<comment type="caution">
    <text evidence="2">The sequence shown here is derived from an EMBL/GenBank/DDBJ whole genome shotgun (WGS) entry which is preliminary data.</text>
</comment>
<dbReference type="EMBL" id="JAFIMR010000017">
    <property type="protein sequence ID" value="KAI1868400.1"/>
    <property type="molecule type" value="Genomic_DNA"/>
</dbReference>
<gene>
    <name evidence="2" type="ORF">JX265_007223</name>
</gene>
<dbReference type="AlphaFoldDB" id="A0A9P9WKZ1"/>
<dbReference type="Pfam" id="PF06985">
    <property type="entry name" value="HET"/>
    <property type="match status" value="1"/>
</dbReference>
<reference evidence="2" key="1">
    <citation type="submission" date="2021-03" db="EMBL/GenBank/DDBJ databases">
        <title>Revisited historic fungal species revealed as producer of novel bioactive compounds through whole genome sequencing and comparative genomics.</title>
        <authorList>
            <person name="Vignolle G.A."/>
            <person name="Hochenegger N."/>
            <person name="Mach R.L."/>
            <person name="Mach-Aigner A.R."/>
            <person name="Javad Rahimi M."/>
            <person name="Salim K.A."/>
            <person name="Chan C.M."/>
            <person name="Lim L.B.L."/>
            <person name="Cai F."/>
            <person name="Druzhinina I.S."/>
            <person name="U'Ren J.M."/>
            <person name="Derntl C."/>
        </authorList>
    </citation>
    <scope>NUCLEOTIDE SEQUENCE</scope>
    <source>
        <strain evidence="2">TUCIM 5799</strain>
    </source>
</reference>
<name>A0A9P9WKZ1_9PEZI</name>
<keyword evidence="3" id="KW-1185">Reference proteome</keyword>
<dbReference type="PANTHER" id="PTHR24148">
    <property type="entry name" value="ANKYRIN REPEAT DOMAIN-CONTAINING PROTEIN 39 HOMOLOG-RELATED"/>
    <property type="match status" value="1"/>
</dbReference>
<evidence type="ECO:0000313" key="3">
    <source>
        <dbReference type="Proteomes" id="UP000829685"/>
    </source>
</evidence>